<evidence type="ECO:0000256" key="5">
    <source>
        <dbReference type="SAM" id="MobiDB-lite"/>
    </source>
</evidence>
<dbReference type="InterPro" id="IPR011701">
    <property type="entry name" value="MFS"/>
</dbReference>
<feature type="transmembrane region" description="Helical" evidence="6">
    <location>
        <begin position="523"/>
        <end position="544"/>
    </location>
</feature>
<dbReference type="EMBL" id="MU006094">
    <property type="protein sequence ID" value="KAF2839733.1"/>
    <property type="molecule type" value="Genomic_DNA"/>
</dbReference>
<feature type="transmembrane region" description="Helical" evidence="6">
    <location>
        <begin position="125"/>
        <end position="144"/>
    </location>
</feature>
<feature type="region of interest" description="Disordered" evidence="5">
    <location>
        <begin position="1"/>
        <end position="45"/>
    </location>
</feature>
<feature type="transmembrane region" description="Helical" evidence="6">
    <location>
        <begin position="327"/>
        <end position="350"/>
    </location>
</feature>
<evidence type="ECO:0000256" key="3">
    <source>
        <dbReference type="ARBA" id="ARBA00022989"/>
    </source>
</evidence>
<dbReference type="Proteomes" id="UP000799429">
    <property type="component" value="Unassembled WGS sequence"/>
</dbReference>
<dbReference type="CDD" id="cd17502">
    <property type="entry name" value="MFS_Azr1_MDR_like"/>
    <property type="match status" value="1"/>
</dbReference>
<keyword evidence="4 6" id="KW-0472">Membrane</keyword>
<evidence type="ECO:0000256" key="2">
    <source>
        <dbReference type="ARBA" id="ARBA00022692"/>
    </source>
</evidence>
<evidence type="ECO:0000256" key="6">
    <source>
        <dbReference type="SAM" id="Phobius"/>
    </source>
</evidence>
<dbReference type="PANTHER" id="PTHR23501:SF49">
    <property type="entry name" value="MAJOR FACILITATOR SUPERFAMILY (MFS) PROFILE DOMAIN-CONTAINING PROTEIN"/>
    <property type="match status" value="1"/>
</dbReference>
<feature type="compositionally biased region" description="Basic and acidic residues" evidence="5">
    <location>
        <begin position="1"/>
        <end position="17"/>
    </location>
</feature>
<evidence type="ECO:0000313" key="8">
    <source>
        <dbReference type="EMBL" id="KAF2839733.1"/>
    </source>
</evidence>
<protein>
    <submittedName>
        <fullName evidence="8">MFS general substrate transporter</fullName>
    </submittedName>
</protein>
<comment type="caution">
    <text evidence="8">The sequence shown here is derived from an EMBL/GenBank/DDBJ whole genome shotgun (WGS) entry which is preliminary data.</text>
</comment>
<evidence type="ECO:0000256" key="4">
    <source>
        <dbReference type="ARBA" id="ARBA00023136"/>
    </source>
</evidence>
<dbReference type="PROSITE" id="PS50850">
    <property type="entry name" value="MFS"/>
    <property type="match status" value="1"/>
</dbReference>
<feature type="compositionally biased region" description="Basic and acidic residues" evidence="5">
    <location>
        <begin position="25"/>
        <end position="38"/>
    </location>
</feature>
<feature type="transmembrane region" description="Helical" evidence="6">
    <location>
        <begin position="362"/>
        <end position="380"/>
    </location>
</feature>
<name>A0A9P4SDR4_9PEZI</name>
<dbReference type="InterPro" id="IPR036259">
    <property type="entry name" value="MFS_trans_sf"/>
</dbReference>
<feature type="transmembrane region" description="Helical" evidence="6">
    <location>
        <begin position="449"/>
        <end position="473"/>
    </location>
</feature>
<feature type="transmembrane region" description="Helical" evidence="6">
    <location>
        <begin position="385"/>
        <end position="405"/>
    </location>
</feature>
<dbReference type="PANTHER" id="PTHR23501">
    <property type="entry name" value="MAJOR FACILITATOR SUPERFAMILY"/>
    <property type="match status" value="1"/>
</dbReference>
<feature type="domain" description="Major facilitator superfamily (MFS) profile" evidence="7">
    <location>
        <begin position="60"/>
        <end position="557"/>
    </location>
</feature>
<accession>A0A9P4SDR4</accession>
<evidence type="ECO:0000256" key="1">
    <source>
        <dbReference type="ARBA" id="ARBA00004141"/>
    </source>
</evidence>
<dbReference type="GO" id="GO:0005886">
    <property type="term" value="C:plasma membrane"/>
    <property type="evidence" value="ECO:0007669"/>
    <property type="project" value="TreeGrafter"/>
</dbReference>
<dbReference type="Pfam" id="PF07690">
    <property type="entry name" value="MFS_1"/>
    <property type="match status" value="1"/>
</dbReference>
<feature type="transmembrane region" description="Helical" evidence="6">
    <location>
        <begin position="210"/>
        <end position="233"/>
    </location>
</feature>
<feature type="transmembrane region" description="Helical" evidence="6">
    <location>
        <begin position="254"/>
        <end position="273"/>
    </location>
</feature>
<dbReference type="Gene3D" id="1.20.1250.20">
    <property type="entry name" value="MFS general substrate transporter like domains"/>
    <property type="match status" value="1"/>
</dbReference>
<keyword evidence="3 6" id="KW-1133">Transmembrane helix</keyword>
<feature type="transmembrane region" description="Helical" evidence="6">
    <location>
        <begin position="285"/>
        <end position="306"/>
    </location>
</feature>
<organism evidence="8 9">
    <name type="scientific">Patellaria atrata CBS 101060</name>
    <dbReference type="NCBI Taxonomy" id="1346257"/>
    <lineage>
        <taxon>Eukaryota</taxon>
        <taxon>Fungi</taxon>
        <taxon>Dikarya</taxon>
        <taxon>Ascomycota</taxon>
        <taxon>Pezizomycotina</taxon>
        <taxon>Dothideomycetes</taxon>
        <taxon>Dothideomycetes incertae sedis</taxon>
        <taxon>Patellariales</taxon>
        <taxon>Patellariaceae</taxon>
        <taxon>Patellaria</taxon>
    </lineage>
</organism>
<sequence length="557" mass="60351">MEEKSIQEKIESSRSETTEIAPVDSSEHTDLEKSESKSNHGPPSPAEVTIHLDRRQLIVMCVAMALAIFLISIDETIIVTAIPRITDEFHSINDVGWYGSAYLLSMCCFQLHFGKLYKDYSTKWVFIISIALFELGSLLCGVAPSSSVLIVGRAVAGGGGCGIISGVLIIISKAVPLTDRPLYTAGVSSIRIVAGIGGPLLGGVFTDKLTWRWCFFINLPFGAIVAAVFFFLYHPPTVYREKATVLKQIQRLDPLGLVLFVAACVCLIFGLQFGGTSDPWDSPRVIALFTLFGVFILSFAANEIYLGDAATMPPRIAKNRTVISASFFVLCIDAPYYAIAYFLPIFFQAAQGTSALESGLRTIPQLVGALTFSVIAGLFVRKTGLFAPAVILSTIITSIACGLLSTLTPNSGPAEWIGYQLMVGIGIGLGMQQAAVIIQHTLRVEDIPLGIAVVTFFQASGPAIMVSVAQNVFIQRLSQRLGNTVTGLDPHDIISTGATNLRNLVSKEDQATVINAINYALVWVWYTCTILGANSVWGILGMDWKKLHQLRKRKNKS</sequence>
<comment type="subcellular location">
    <subcellularLocation>
        <location evidence="1">Membrane</location>
        <topology evidence="1">Multi-pass membrane protein</topology>
    </subcellularLocation>
</comment>
<evidence type="ECO:0000313" key="9">
    <source>
        <dbReference type="Proteomes" id="UP000799429"/>
    </source>
</evidence>
<dbReference type="Gene3D" id="1.20.1720.10">
    <property type="entry name" value="Multidrug resistance protein D"/>
    <property type="match status" value="1"/>
</dbReference>
<dbReference type="GO" id="GO:0022857">
    <property type="term" value="F:transmembrane transporter activity"/>
    <property type="evidence" value="ECO:0007669"/>
    <property type="project" value="InterPro"/>
</dbReference>
<gene>
    <name evidence="8" type="ORF">M501DRAFT_933191</name>
</gene>
<feature type="transmembrane region" description="Helical" evidence="6">
    <location>
        <begin position="183"/>
        <end position="204"/>
    </location>
</feature>
<dbReference type="InterPro" id="IPR020846">
    <property type="entry name" value="MFS_dom"/>
</dbReference>
<evidence type="ECO:0000259" key="7">
    <source>
        <dbReference type="PROSITE" id="PS50850"/>
    </source>
</evidence>
<dbReference type="SUPFAM" id="SSF103473">
    <property type="entry name" value="MFS general substrate transporter"/>
    <property type="match status" value="1"/>
</dbReference>
<feature type="transmembrane region" description="Helical" evidence="6">
    <location>
        <begin position="417"/>
        <end position="437"/>
    </location>
</feature>
<feature type="transmembrane region" description="Helical" evidence="6">
    <location>
        <begin position="150"/>
        <end position="171"/>
    </location>
</feature>
<dbReference type="OrthoDB" id="10021397at2759"/>
<dbReference type="FunFam" id="1.20.1720.10:FF:000012">
    <property type="entry name" value="MFS toxin efflux pump (AflT)"/>
    <property type="match status" value="1"/>
</dbReference>
<keyword evidence="2 6" id="KW-0812">Transmembrane</keyword>
<feature type="transmembrane region" description="Helical" evidence="6">
    <location>
        <begin position="57"/>
        <end position="83"/>
    </location>
</feature>
<reference evidence="8" key="1">
    <citation type="journal article" date="2020" name="Stud. Mycol.">
        <title>101 Dothideomycetes genomes: a test case for predicting lifestyles and emergence of pathogens.</title>
        <authorList>
            <person name="Haridas S."/>
            <person name="Albert R."/>
            <person name="Binder M."/>
            <person name="Bloem J."/>
            <person name="Labutti K."/>
            <person name="Salamov A."/>
            <person name="Andreopoulos B."/>
            <person name="Baker S."/>
            <person name="Barry K."/>
            <person name="Bills G."/>
            <person name="Bluhm B."/>
            <person name="Cannon C."/>
            <person name="Castanera R."/>
            <person name="Culley D."/>
            <person name="Daum C."/>
            <person name="Ezra D."/>
            <person name="Gonzalez J."/>
            <person name="Henrissat B."/>
            <person name="Kuo A."/>
            <person name="Liang C."/>
            <person name="Lipzen A."/>
            <person name="Lutzoni F."/>
            <person name="Magnuson J."/>
            <person name="Mondo S."/>
            <person name="Nolan M."/>
            <person name="Ohm R."/>
            <person name="Pangilinan J."/>
            <person name="Park H.-J."/>
            <person name="Ramirez L."/>
            <person name="Alfaro M."/>
            <person name="Sun H."/>
            <person name="Tritt A."/>
            <person name="Yoshinaga Y."/>
            <person name="Zwiers L.-H."/>
            <person name="Turgeon B."/>
            <person name="Goodwin S."/>
            <person name="Spatafora J."/>
            <person name="Crous P."/>
            <person name="Grigoriev I."/>
        </authorList>
    </citation>
    <scope>NUCLEOTIDE SEQUENCE</scope>
    <source>
        <strain evidence="8">CBS 101060</strain>
    </source>
</reference>
<proteinExistence type="predicted"/>
<feature type="transmembrane region" description="Helical" evidence="6">
    <location>
        <begin position="95"/>
        <end position="113"/>
    </location>
</feature>
<dbReference type="AlphaFoldDB" id="A0A9P4SDR4"/>
<keyword evidence="9" id="KW-1185">Reference proteome</keyword>